<evidence type="ECO:0000256" key="1">
    <source>
        <dbReference type="ARBA" id="ARBA00005474"/>
    </source>
</evidence>
<feature type="domain" description="LOB" evidence="3">
    <location>
        <begin position="16"/>
        <end position="117"/>
    </location>
</feature>
<dbReference type="PROSITE" id="PS50891">
    <property type="entry name" value="LOB"/>
    <property type="match status" value="1"/>
</dbReference>
<dbReference type="Proteomes" id="UP001374535">
    <property type="component" value="Chromosome 11"/>
</dbReference>
<keyword evidence="5" id="KW-1185">Reference proteome</keyword>
<organism evidence="4 5">
    <name type="scientific">Vigna mungo</name>
    <name type="common">Black gram</name>
    <name type="synonym">Phaseolus mungo</name>
    <dbReference type="NCBI Taxonomy" id="3915"/>
    <lineage>
        <taxon>Eukaryota</taxon>
        <taxon>Viridiplantae</taxon>
        <taxon>Streptophyta</taxon>
        <taxon>Embryophyta</taxon>
        <taxon>Tracheophyta</taxon>
        <taxon>Spermatophyta</taxon>
        <taxon>Magnoliopsida</taxon>
        <taxon>eudicotyledons</taxon>
        <taxon>Gunneridae</taxon>
        <taxon>Pentapetalae</taxon>
        <taxon>rosids</taxon>
        <taxon>fabids</taxon>
        <taxon>Fabales</taxon>
        <taxon>Fabaceae</taxon>
        <taxon>Papilionoideae</taxon>
        <taxon>50 kb inversion clade</taxon>
        <taxon>NPAAA clade</taxon>
        <taxon>indigoferoid/millettioid clade</taxon>
        <taxon>Phaseoleae</taxon>
        <taxon>Vigna</taxon>
    </lineage>
</organism>
<evidence type="ECO:0000256" key="2">
    <source>
        <dbReference type="SAM" id="Coils"/>
    </source>
</evidence>
<feature type="non-terminal residue" evidence="4">
    <location>
        <position position="133"/>
    </location>
</feature>
<dbReference type="PANTHER" id="PTHR31301">
    <property type="entry name" value="LOB DOMAIN-CONTAINING PROTEIN 4-RELATED"/>
    <property type="match status" value="1"/>
</dbReference>
<gene>
    <name evidence="4" type="ORF">V8G54_035538</name>
</gene>
<reference evidence="4 5" key="1">
    <citation type="journal article" date="2023" name="Life. Sci Alliance">
        <title>Evolutionary insights into 3D genome organization and epigenetic landscape of Vigna mungo.</title>
        <authorList>
            <person name="Junaid A."/>
            <person name="Singh B."/>
            <person name="Bhatia S."/>
        </authorList>
    </citation>
    <scope>NUCLEOTIDE SEQUENCE [LARGE SCALE GENOMIC DNA]</scope>
    <source>
        <strain evidence="4">Urdbean</strain>
    </source>
</reference>
<evidence type="ECO:0000259" key="3">
    <source>
        <dbReference type="PROSITE" id="PS50891"/>
    </source>
</evidence>
<dbReference type="EMBL" id="CP144690">
    <property type="protein sequence ID" value="WVY90024.1"/>
    <property type="molecule type" value="Genomic_DNA"/>
</dbReference>
<comment type="similarity">
    <text evidence="1">Belongs to the LOB domain-containing protein family.</text>
</comment>
<dbReference type="Pfam" id="PF03195">
    <property type="entry name" value="LOB"/>
    <property type="match status" value="1"/>
</dbReference>
<accession>A0AAQ3MF59</accession>
<proteinExistence type="inferred from homology"/>
<evidence type="ECO:0000313" key="4">
    <source>
        <dbReference type="EMBL" id="WVY90024.1"/>
    </source>
</evidence>
<protein>
    <recommendedName>
        <fullName evidence="3">LOB domain-containing protein</fullName>
    </recommendedName>
</protein>
<dbReference type="PANTHER" id="PTHR31301:SF15">
    <property type="entry name" value="LOB DOMAIN-CONTAINING PROTEIN 12"/>
    <property type="match status" value="1"/>
</dbReference>
<name>A0AAQ3MF59_VIGMU</name>
<dbReference type="AlphaFoldDB" id="A0AAQ3MF59"/>
<evidence type="ECO:0000313" key="5">
    <source>
        <dbReference type="Proteomes" id="UP001374535"/>
    </source>
</evidence>
<keyword evidence="2" id="KW-0175">Coiled coil</keyword>
<dbReference type="InterPro" id="IPR004883">
    <property type="entry name" value="LOB"/>
</dbReference>
<feature type="coiled-coil region" evidence="2">
    <location>
        <begin position="96"/>
        <end position="123"/>
    </location>
</feature>
<sequence>AGQHRFLDFEMGGTSSPCASCKLLRRRCSPDCIFAPYFPSNDLCKFAMVHRVFGCSNITKILKNVPVEQRGDAVRSLVYEANARIKNPVYGCVGIISKLETQVSELQMQLAVVEEEILSIKMQQEFIFTNGGT</sequence>